<sequence length="266" mass="30811">MDQSGSNKASAEQLNSSTQLPPTPGKAPPPGQFPFNPFHNPSNETSNENWYKIQSMMTNSDMRVFLQHDFESKWESIKCYEYYRIILYFNPATKSRPNHKKSLLYKAFKDEVYPILKPHVLPVPPTPMDTEQKVRKDFNPLSRRVRKDQLVTAVLDSRPVTTIPKNSDIGSLLYLYREHVDKDLKIPGDSEFVRPPNVVHRDNVKELLMEELRMSLQEHAPHVFIHSTPMSHTVLVNLYIKFVLDEPVEPGMVVRGFHYSLLRKTP</sequence>
<dbReference type="InParanoid" id="F4R5T3"/>
<organism evidence="3">
    <name type="scientific">Melampsora larici-populina (strain 98AG31 / pathotype 3-4-7)</name>
    <name type="common">Poplar leaf rust fungus</name>
    <dbReference type="NCBI Taxonomy" id="747676"/>
    <lineage>
        <taxon>Eukaryota</taxon>
        <taxon>Fungi</taxon>
        <taxon>Dikarya</taxon>
        <taxon>Basidiomycota</taxon>
        <taxon>Pucciniomycotina</taxon>
        <taxon>Pucciniomycetes</taxon>
        <taxon>Pucciniales</taxon>
        <taxon>Melampsoraceae</taxon>
        <taxon>Melampsora</taxon>
    </lineage>
</organism>
<dbReference type="GeneID" id="18935156"/>
<dbReference type="Proteomes" id="UP000001072">
    <property type="component" value="Unassembled WGS sequence"/>
</dbReference>
<keyword evidence="3" id="KW-1185">Reference proteome</keyword>
<proteinExistence type="predicted"/>
<protein>
    <submittedName>
        <fullName evidence="2">Uncharacterized protein</fullName>
    </submittedName>
</protein>
<dbReference type="HOGENOM" id="CLU_056407_3_0_1"/>
<accession>F4R5T3</accession>
<feature type="compositionally biased region" description="Pro residues" evidence="1">
    <location>
        <begin position="21"/>
        <end position="32"/>
    </location>
</feature>
<name>F4R5T3_MELLP</name>
<gene>
    <name evidence="2" type="ORF">MELLADRAFT_89342</name>
</gene>
<feature type="region of interest" description="Disordered" evidence="1">
    <location>
        <begin position="1"/>
        <end position="46"/>
    </location>
</feature>
<dbReference type="KEGG" id="mlr:MELLADRAFT_89342"/>
<reference evidence="3" key="1">
    <citation type="journal article" date="2011" name="Proc. Natl. Acad. Sci. U.S.A.">
        <title>Obligate biotrophy features unraveled by the genomic analysis of rust fungi.</title>
        <authorList>
            <person name="Duplessis S."/>
            <person name="Cuomo C.A."/>
            <person name="Lin Y.-C."/>
            <person name="Aerts A."/>
            <person name="Tisserant E."/>
            <person name="Veneault-Fourrey C."/>
            <person name="Joly D.L."/>
            <person name="Hacquard S."/>
            <person name="Amselem J."/>
            <person name="Cantarel B.L."/>
            <person name="Chiu R."/>
            <person name="Coutinho P.M."/>
            <person name="Feau N."/>
            <person name="Field M."/>
            <person name="Frey P."/>
            <person name="Gelhaye E."/>
            <person name="Goldberg J."/>
            <person name="Grabherr M.G."/>
            <person name="Kodira C.D."/>
            <person name="Kohler A."/>
            <person name="Kuees U."/>
            <person name="Lindquist E.A."/>
            <person name="Lucas S.M."/>
            <person name="Mago R."/>
            <person name="Mauceli E."/>
            <person name="Morin E."/>
            <person name="Murat C."/>
            <person name="Pangilinan J.L."/>
            <person name="Park R."/>
            <person name="Pearson M."/>
            <person name="Quesneville H."/>
            <person name="Rouhier N."/>
            <person name="Sakthikumar S."/>
            <person name="Salamov A.A."/>
            <person name="Schmutz J."/>
            <person name="Selles B."/>
            <person name="Shapiro H."/>
            <person name="Tanguay P."/>
            <person name="Tuskan G.A."/>
            <person name="Henrissat B."/>
            <person name="Van de Peer Y."/>
            <person name="Rouze P."/>
            <person name="Ellis J.G."/>
            <person name="Dodds P.N."/>
            <person name="Schein J.E."/>
            <person name="Zhong S."/>
            <person name="Hamelin R.C."/>
            <person name="Grigoriev I.V."/>
            <person name="Szabo L.J."/>
            <person name="Martin F."/>
        </authorList>
    </citation>
    <scope>NUCLEOTIDE SEQUENCE [LARGE SCALE GENOMIC DNA]</scope>
    <source>
        <strain evidence="3">98AG31 / pathotype 3-4-7</strain>
    </source>
</reference>
<dbReference type="VEuPathDB" id="FungiDB:MELLADRAFT_89342"/>
<evidence type="ECO:0000313" key="3">
    <source>
        <dbReference type="Proteomes" id="UP000001072"/>
    </source>
</evidence>
<feature type="compositionally biased region" description="Polar residues" evidence="1">
    <location>
        <begin position="1"/>
        <end position="17"/>
    </location>
</feature>
<dbReference type="EMBL" id="GL883091">
    <property type="protein sequence ID" value="EGG12200.1"/>
    <property type="molecule type" value="Genomic_DNA"/>
</dbReference>
<dbReference type="RefSeq" id="XP_007404575.1">
    <property type="nucleotide sequence ID" value="XM_007404513.1"/>
</dbReference>
<dbReference type="AlphaFoldDB" id="F4R5T3"/>
<evidence type="ECO:0000313" key="2">
    <source>
        <dbReference type="EMBL" id="EGG12200.1"/>
    </source>
</evidence>
<evidence type="ECO:0000256" key="1">
    <source>
        <dbReference type="SAM" id="MobiDB-lite"/>
    </source>
</evidence>